<evidence type="ECO:0000259" key="1">
    <source>
        <dbReference type="PROSITE" id="PS50819"/>
    </source>
</evidence>
<dbReference type="InterPro" id="IPR004860">
    <property type="entry name" value="LAGLIDADG_dom"/>
</dbReference>
<sequence>MTPHQPFQLEENKHLAEMIGIILGDGHLSIDGYYLIITLNFQDESDYAQYTMRLLEFLFKQKPVVIVLPNNKANQIRISNRFLVDFLISKNLMLGNKIKNQVGVPLWIKNNKSLNAPCLKGLTDTDGSIFPVIREKTIKINFKNNSEPLVKDFKFMCENLGIKMAKIIEGWTYSRGKRFRYYKVHIGGKEQVAKFLYLVKPMKWKFKWQRFDVLFKNNGSSIIKALDYKRDKGNHRVYIKKLINEIRDLDKTF</sequence>
<proteinExistence type="predicted"/>
<reference evidence="2" key="1">
    <citation type="journal article" date="2014" name="Front. Microbiol.">
        <title>High frequency of phylogenetically diverse reductive dehalogenase-homologous genes in deep subseafloor sedimentary metagenomes.</title>
        <authorList>
            <person name="Kawai M."/>
            <person name="Futagami T."/>
            <person name="Toyoda A."/>
            <person name="Takaki Y."/>
            <person name="Nishi S."/>
            <person name="Hori S."/>
            <person name="Arai W."/>
            <person name="Tsubouchi T."/>
            <person name="Morono Y."/>
            <person name="Uchiyama I."/>
            <person name="Ito T."/>
            <person name="Fujiyama A."/>
            <person name="Inagaki F."/>
            <person name="Takami H."/>
        </authorList>
    </citation>
    <scope>NUCLEOTIDE SEQUENCE</scope>
    <source>
        <strain evidence="2">Expedition CK06-06</strain>
    </source>
</reference>
<dbReference type="SUPFAM" id="SSF55608">
    <property type="entry name" value="Homing endonucleases"/>
    <property type="match status" value="1"/>
</dbReference>
<dbReference type="InterPro" id="IPR027434">
    <property type="entry name" value="Homing_endonucl"/>
</dbReference>
<dbReference type="PRINTS" id="PR00379">
    <property type="entry name" value="INTEIN"/>
</dbReference>
<name>X0YQV2_9ZZZZ</name>
<dbReference type="GO" id="GO:0016539">
    <property type="term" value="P:intein-mediated protein splicing"/>
    <property type="evidence" value="ECO:0007669"/>
    <property type="project" value="InterPro"/>
</dbReference>
<dbReference type="Pfam" id="PF14528">
    <property type="entry name" value="LAGLIDADG_3"/>
    <property type="match status" value="1"/>
</dbReference>
<dbReference type="InterPro" id="IPR004042">
    <property type="entry name" value="Intein_endonuc_central"/>
</dbReference>
<evidence type="ECO:0000313" key="2">
    <source>
        <dbReference type="EMBL" id="GAG58615.1"/>
    </source>
</evidence>
<organism evidence="2">
    <name type="scientific">marine sediment metagenome</name>
    <dbReference type="NCBI Taxonomy" id="412755"/>
    <lineage>
        <taxon>unclassified sequences</taxon>
        <taxon>metagenomes</taxon>
        <taxon>ecological metagenomes</taxon>
    </lineage>
</organism>
<accession>X0YQV2</accession>
<feature type="domain" description="DOD-type homing endonuclease" evidence="1">
    <location>
        <begin position="18"/>
        <end position="162"/>
    </location>
</feature>
<dbReference type="PROSITE" id="PS50819">
    <property type="entry name" value="INTEIN_ENDONUCLEASE"/>
    <property type="match status" value="1"/>
</dbReference>
<dbReference type="InterPro" id="IPR006142">
    <property type="entry name" value="INTEIN"/>
</dbReference>
<dbReference type="EMBL" id="BART01006152">
    <property type="protein sequence ID" value="GAG58615.1"/>
    <property type="molecule type" value="Genomic_DNA"/>
</dbReference>
<dbReference type="GO" id="GO:0004519">
    <property type="term" value="F:endonuclease activity"/>
    <property type="evidence" value="ECO:0007669"/>
    <property type="project" value="InterPro"/>
</dbReference>
<dbReference type="Gene3D" id="3.10.28.10">
    <property type="entry name" value="Homing endonucleases"/>
    <property type="match status" value="1"/>
</dbReference>
<comment type="caution">
    <text evidence="2">The sequence shown here is derived from an EMBL/GenBank/DDBJ whole genome shotgun (WGS) entry which is preliminary data.</text>
</comment>
<dbReference type="AlphaFoldDB" id="X0YQV2"/>
<gene>
    <name evidence="2" type="ORF">S01H4_14006</name>
</gene>
<protein>
    <recommendedName>
        <fullName evidence="1">DOD-type homing endonuclease domain-containing protein</fullName>
    </recommendedName>
</protein>